<proteinExistence type="predicted"/>
<organism evidence="1 2">
    <name type="scientific">Paraburkholderia caribensis MBA4</name>
    <dbReference type="NCBI Taxonomy" id="1323664"/>
    <lineage>
        <taxon>Bacteria</taxon>
        <taxon>Pseudomonadati</taxon>
        <taxon>Pseudomonadota</taxon>
        <taxon>Betaproteobacteria</taxon>
        <taxon>Burkholderiales</taxon>
        <taxon>Burkholderiaceae</taxon>
        <taxon>Paraburkholderia</taxon>
    </lineage>
</organism>
<sequence length="58" mass="6315">MTDHGRLGRVGAQASGPIETARSDHLFQMYIACSYLSKLTNDEKTQARVTAFEQAGGQ</sequence>
<name>A0A0P0RNB0_9BURK</name>
<dbReference type="AlphaFoldDB" id="A0A0P0RNB0"/>
<reference evidence="1 2" key="1">
    <citation type="journal article" date="2014" name="Genome Announc.">
        <title>Draft Genome Sequence of the Haloacid-Degrading Burkholderia caribensis Strain MBA4.</title>
        <authorList>
            <person name="Pan Y."/>
            <person name="Kong K.F."/>
            <person name="Tsang J.S."/>
        </authorList>
    </citation>
    <scope>NUCLEOTIDE SEQUENCE [LARGE SCALE GENOMIC DNA]</scope>
    <source>
        <strain evidence="1 2">MBA4</strain>
        <plasmid evidence="2">Plasmid</plasmid>
    </source>
</reference>
<evidence type="ECO:0000313" key="2">
    <source>
        <dbReference type="Proteomes" id="UP000019146"/>
    </source>
</evidence>
<dbReference type="RefSeq" id="WP_158511009.1">
    <property type="nucleotide sequence ID" value="NZ_CP012748.1"/>
</dbReference>
<accession>A0A0P0RNB0</accession>
<gene>
    <name evidence="1" type="ORF">K788_0001240</name>
</gene>
<geneLocation type="plasmid" evidence="2"/>
<keyword evidence="1" id="KW-0614">Plasmid</keyword>
<dbReference type="KEGG" id="bcai:K788_0001240"/>
<dbReference type="GeneID" id="69975326"/>
<dbReference type="Proteomes" id="UP000019146">
    <property type="component" value="Plasmid unnamed"/>
</dbReference>
<evidence type="ECO:0000313" key="1">
    <source>
        <dbReference type="EMBL" id="ALL70420.1"/>
    </source>
</evidence>
<dbReference type="EMBL" id="CP012748">
    <property type="protein sequence ID" value="ALL70420.1"/>
    <property type="molecule type" value="Genomic_DNA"/>
</dbReference>
<protein>
    <submittedName>
        <fullName evidence="1">Uncharacterized protein</fullName>
    </submittedName>
</protein>